<dbReference type="RefSeq" id="WP_012637671.1">
    <property type="nucleotide sequence ID" value="NC_011901.1"/>
</dbReference>
<keyword evidence="3" id="KW-1185">Reference proteome</keyword>
<dbReference type="Proteomes" id="UP000002383">
    <property type="component" value="Chromosome"/>
</dbReference>
<dbReference type="KEGG" id="tgr:Tgr7_1101"/>
<dbReference type="Gene3D" id="3.30.420.10">
    <property type="entry name" value="Ribonuclease H-like superfamily/Ribonuclease H"/>
    <property type="match status" value="1"/>
</dbReference>
<dbReference type="CDD" id="cd05782">
    <property type="entry name" value="DNA_polB_like1_exo"/>
    <property type="match status" value="1"/>
</dbReference>
<dbReference type="EMBL" id="CP001339">
    <property type="protein sequence ID" value="ACL72187.1"/>
    <property type="molecule type" value="Genomic_DNA"/>
</dbReference>
<dbReference type="Pfam" id="PF10108">
    <property type="entry name" value="DNA_pol_B_exo2"/>
    <property type="match status" value="1"/>
</dbReference>
<evidence type="ECO:0000313" key="2">
    <source>
        <dbReference type="EMBL" id="ACL72187.1"/>
    </source>
</evidence>
<dbReference type="InterPro" id="IPR019288">
    <property type="entry name" value="3'-5'_exonuclease_PolB-like"/>
</dbReference>
<dbReference type="InterPro" id="IPR012337">
    <property type="entry name" value="RNaseH-like_sf"/>
</dbReference>
<dbReference type="STRING" id="396588.Tgr7_1101"/>
<dbReference type="InterPro" id="IPR036397">
    <property type="entry name" value="RNaseH_sf"/>
</dbReference>
<dbReference type="eggNOG" id="COG3298">
    <property type="taxonomic scope" value="Bacteria"/>
</dbReference>
<dbReference type="GO" id="GO:0003676">
    <property type="term" value="F:nucleic acid binding"/>
    <property type="evidence" value="ECO:0007669"/>
    <property type="project" value="InterPro"/>
</dbReference>
<organism evidence="2 3">
    <name type="scientific">Thioalkalivibrio sulfidiphilus (strain HL-EbGR7)</name>
    <dbReference type="NCBI Taxonomy" id="396588"/>
    <lineage>
        <taxon>Bacteria</taxon>
        <taxon>Pseudomonadati</taxon>
        <taxon>Pseudomonadota</taxon>
        <taxon>Gammaproteobacteria</taxon>
        <taxon>Chromatiales</taxon>
        <taxon>Ectothiorhodospiraceae</taxon>
        <taxon>Thioalkalivibrio</taxon>
    </lineage>
</organism>
<proteinExistence type="predicted"/>
<accession>B8GPM0</accession>
<dbReference type="HOGENOM" id="CLU_069554_1_0_6"/>
<dbReference type="AlphaFoldDB" id="B8GPM0"/>
<feature type="domain" description="Predicted 3'-5' exonuclease PolB-like" evidence="1">
    <location>
        <begin position="46"/>
        <end position="255"/>
    </location>
</feature>
<evidence type="ECO:0000259" key="1">
    <source>
        <dbReference type="Pfam" id="PF10108"/>
    </source>
</evidence>
<protein>
    <recommendedName>
        <fullName evidence="1">Predicted 3'-5' exonuclease PolB-like domain-containing protein</fullName>
    </recommendedName>
</protein>
<evidence type="ECO:0000313" key="3">
    <source>
        <dbReference type="Proteomes" id="UP000002383"/>
    </source>
</evidence>
<dbReference type="OrthoDB" id="13288at2"/>
<gene>
    <name evidence="2" type="ordered locus">Tgr7_1101</name>
</gene>
<sequence>MTPIMVFDIETVPDVEGARRIHGFEGLSDEDTAKAMAQLRVQKTGSEFLAHHLHRIVAISVVLATRDRLAVWSLGDEDASEKELLTRFFEGVERYTPTLVTWNGGGFDLPVIHYRTLLHGISAARYWEMGDDDREFRYNNYLSRFHWRHVDLMDVLAGFQARANAPLDEVASLLGFPGKMGMSGAKVWDAYLAGDIRGIRNYCETDVLNTYLVYLRFERMRGRLTEQALEAELERVRHMLAESPEAHLGAFLDAWQAGKNA</sequence>
<dbReference type="SUPFAM" id="SSF53098">
    <property type="entry name" value="Ribonuclease H-like"/>
    <property type="match status" value="1"/>
</dbReference>
<reference evidence="2 3" key="1">
    <citation type="journal article" date="2011" name="Stand. Genomic Sci.">
        <title>Complete genome sequence of 'Thioalkalivibrio sulfidophilus' HL-EbGr7.</title>
        <authorList>
            <person name="Muyzer G."/>
            <person name="Sorokin D.Y."/>
            <person name="Mavromatis K."/>
            <person name="Lapidus A."/>
            <person name="Clum A."/>
            <person name="Ivanova N."/>
            <person name="Pati A."/>
            <person name="d'Haeseleer P."/>
            <person name="Woyke T."/>
            <person name="Kyrpides N.C."/>
        </authorList>
    </citation>
    <scope>NUCLEOTIDE SEQUENCE [LARGE SCALE GENOMIC DNA]</scope>
    <source>
        <strain evidence="2 3">HL-EbGR7</strain>
    </source>
</reference>
<name>B8GPM0_THISH</name>